<dbReference type="Pfam" id="PF00730">
    <property type="entry name" value="HhH-GPD"/>
    <property type="match status" value="1"/>
</dbReference>
<dbReference type="GO" id="GO:0004519">
    <property type="term" value="F:endonuclease activity"/>
    <property type="evidence" value="ECO:0007669"/>
    <property type="project" value="UniProtKB-KW"/>
</dbReference>
<comment type="similarity">
    <text evidence="2">Belongs to the Nth/MutY family.</text>
</comment>
<dbReference type="SMART" id="SM00478">
    <property type="entry name" value="ENDO3c"/>
    <property type="match status" value="1"/>
</dbReference>
<keyword evidence="5" id="KW-0227">DNA damage</keyword>
<evidence type="ECO:0000256" key="3">
    <source>
        <dbReference type="ARBA" id="ARBA00022485"/>
    </source>
</evidence>
<dbReference type="InterPro" id="IPR000445">
    <property type="entry name" value="HhH_motif"/>
</dbReference>
<evidence type="ECO:0000259" key="13">
    <source>
        <dbReference type="SMART" id="SM00478"/>
    </source>
</evidence>
<dbReference type="EMBL" id="JADFAQ010000031">
    <property type="protein sequence ID" value="MBE5728220.1"/>
    <property type="molecule type" value="Genomic_DNA"/>
</dbReference>
<keyword evidence="6" id="KW-0378">Hydrolase</keyword>
<dbReference type="PROSITE" id="PS00764">
    <property type="entry name" value="ENDONUCLEASE_III_1"/>
    <property type="match status" value="1"/>
</dbReference>
<evidence type="ECO:0000256" key="12">
    <source>
        <dbReference type="ARBA" id="ARBA00066769"/>
    </source>
</evidence>
<dbReference type="PANTHER" id="PTHR10359">
    <property type="entry name" value="A/G-SPECIFIC ADENINE GLYCOSYLASE/ENDONUCLEASE III"/>
    <property type="match status" value="1"/>
</dbReference>
<evidence type="ECO:0000256" key="6">
    <source>
        <dbReference type="ARBA" id="ARBA00022801"/>
    </source>
</evidence>
<dbReference type="AlphaFoldDB" id="A0A8T3UUQ1"/>
<evidence type="ECO:0000256" key="11">
    <source>
        <dbReference type="ARBA" id="ARBA00052915"/>
    </source>
</evidence>
<comment type="caution">
    <text evidence="14">The sequence shown here is derived from an EMBL/GenBank/DDBJ whole genome shotgun (WGS) entry which is preliminary data.</text>
</comment>
<keyword evidence="10" id="KW-0326">Glycosidase</keyword>
<keyword evidence="14" id="KW-0255">Endonuclease</keyword>
<dbReference type="EC" id="3.2.2.29" evidence="12"/>
<dbReference type="InterPro" id="IPR023170">
    <property type="entry name" value="HhH_base_excis_C"/>
</dbReference>
<dbReference type="GO" id="GO:0141016">
    <property type="term" value="F:G/T mismatch-specific thymine-DNA glycosylase activity"/>
    <property type="evidence" value="ECO:0007669"/>
    <property type="project" value="UniProtKB-EC"/>
</dbReference>
<keyword evidence="14" id="KW-0540">Nuclease</keyword>
<dbReference type="GO" id="GO:0003677">
    <property type="term" value="F:DNA binding"/>
    <property type="evidence" value="ECO:0007669"/>
    <property type="project" value="InterPro"/>
</dbReference>
<sequence length="221" mass="25623">MSVSYKSKPTDKIIVLCSFLEKRYGKVKFRTEDPFKVLISTVISQRNKDELTDKTFKRMSSVLNSPEDYARVDVKKLASLIKPSGFYNQKAKMIKRTARMIIDDFNGKVPRTREELMKLPGVGGKTADIVLSYGFGEKVIACDTHVIWISNALGLVDSKDPEKVRDRLMDITPDRYKRMLNLQMVEFGKEICQTSRPKCYMCELKYICKYYNNVYRKEHGE</sequence>
<feature type="domain" description="HhH-GPD" evidence="13">
    <location>
        <begin position="43"/>
        <end position="190"/>
    </location>
</feature>
<dbReference type="GO" id="GO:0051539">
    <property type="term" value="F:4 iron, 4 sulfur cluster binding"/>
    <property type="evidence" value="ECO:0007669"/>
    <property type="project" value="UniProtKB-KW"/>
</dbReference>
<evidence type="ECO:0000313" key="14">
    <source>
        <dbReference type="EMBL" id="MBE5728220.1"/>
    </source>
</evidence>
<dbReference type="Gene3D" id="1.10.340.30">
    <property type="entry name" value="Hypothetical protein, domain 2"/>
    <property type="match status" value="1"/>
</dbReference>
<keyword evidence="7" id="KW-0408">Iron</keyword>
<evidence type="ECO:0000256" key="9">
    <source>
        <dbReference type="ARBA" id="ARBA00023204"/>
    </source>
</evidence>
<dbReference type="PIRSF" id="PIRSF001435">
    <property type="entry name" value="Nth"/>
    <property type="match status" value="1"/>
</dbReference>
<accession>A0A8T3UUQ1</accession>
<evidence type="ECO:0000256" key="4">
    <source>
        <dbReference type="ARBA" id="ARBA00022723"/>
    </source>
</evidence>
<protein>
    <recommendedName>
        <fullName evidence="12">thymine-DNA glycosylase</fullName>
        <ecNumber evidence="12">3.2.2.29</ecNumber>
    </recommendedName>
</protein>
<evidence type="ECO:0000313" key="15">
    <source>
        <dbReference type="Proteomes" id="UP000763484"/>
    </source>
</evidence>
<proteinExistence type="inferred from homology"/>
<dbReference type="InterPro" id="IPR004035">
    <property type="entry name" value="Endouclease-III_FeS-bd_BS"/>
</dbReference>
<evidence type="ECO:0000256" key="7">
    <source>
        <dbReference type="ARBA" id="ARBA00023004"/>
    </source>
</evidence>
<evidence type="ECO:0000256" key="8">
    <source>
        <dbReference type="ARBA" id="ARBA00023014"/>
    </source>
</evidence>
<gene>
    <name evidence="14" type="ORF">IHE50_02280</name>
</gene>
<dbReference type="InterPro" id="IPR011257">
    <property type="entry name" value="DNA_glycosylase"/>
</dbReference>
<dbReference type="SUPFAM" id="SSF48150">
    <property type="entry name" value="DNA-glycosylase"/>
    <property type="match status" value="1"/>
</dbReference>
<keyword evidence="3" id="KW-0004">4Fe-4S</keyword>
<evidence type="ECO:0000256" key="2">
    <source>
        <dbReference type="ARBA" id="ARBA00008343"/>
    </source>
</evidence>
<dbReference type="PROSITE" id="PS01155">
    <property type="entry name" value="ENDONUCLEASE_III_2"/>
    <property type="match status" value="1"/>
</dbReference>
<dbReference type="InterPro" id="IPR004036">
    <property type="entry name" value="Endonuclease-III-like_CS2"/>
</dbReference>
<evidence type="ECO:0000256" key="1">
    <source>
        <dbReference type="ARBA" id="ARBA00001966"/>
    </source>
</evidence>
<dbReference type="FunFam" id="1.10.340.30:FF:000001">
    <property type="entry name" value="Endonuclease III"/>
    <property type="match status" value="1"/>
</dbReference>
<comment type="catalytic activity">
    <reaction evidence="11">
        <text>Hydrolyzes mismatched double-stranded DNA and polynucleotides, releasing free thymine.</text>
        <dbReference type="EC" id="3.2.2.29"/>
    </reaction>
</comment>
<dbReference type="Pfam" id="PF00633">
    <property type="entry name" value="HHH"/>
    <property type="match status" value="1"/>
</dbReference>
<dbReference type="GO" id="GO:0006285">
    <property type="term" value="P:base-excision repair, AP site formation"/>
    <property type="evidence" value="ECO:0007669"/>
    <property type="project" value="TreeGrafter"/>
</dbReference>
<evidence type="ECO:0000256" key="5">
    <source>
        <dbReference type="ARBA" id="ARBA00022763"/>
    </source>
</evidence>
<keyword evidence="4" id="KW-0479">Metal-binding</keyword>
<reference evidence="14 15" key="1">
    <citation type="submission" date="2020-09" db="EMBL/GenBank/DDBJ databases">
        <title>Genomic characterization of a novel Parvarchaeota family in acid mine drainage sediments.</title>
        <authorList>
            <person name="Luo Z.-H."/>
        </authorList>
    </citation>
    <scope>NUCLEOTIDE SEQUENCE [LARGE SCALE GENOMIC DNA]</scope>
    <source>
        <strain evidence="14">TL1-5_bins.178</strain>
    </source>
</reference>
<dbReference type="CDD" id="cd00056">
    <property type="entry name" value="ENDO3c"/>
    <property type="match status" value="1"/>
</dbReference>
<organism evidence="14 15">
    <name type="scientific">Candidatus Acidifodinimicrobium mancum</name>
    <dbReference type="NCBI Taxonomy" id="2898728"/>
    <lineage>
        <taxon>Archaea</taxon>
        <taxon>Candidatus Parvarchaeota</taxon>
        <taxon>Candidatus Acidifodinimicrobiaceae</taxon>
        <taxon>Candidatus Acidifodinimicrobium</taxon>
    </lineage>
</organism>
<keyword evidence="8" id="KW-0411">Iron-sulfur</keyword>
<dbReference type="InterPro" id="IPR003265">
    <property type="entry name" value="HhH-GPD_domain"/>
</dbReference>
<dbReference type="PANTHER" id="PTHR10359:SF18">
    <property type="entry name" value="ENDONUCLEASE III"/>
    <property type="match status" value="1"/>
</dbReference>
<evidence type="ECO:0000256" key="10">
    <source>
        <dbReference type="ARBA" id="ARBA00023295"/>
    </source>
</evidence>
<dbReference type="Proteomes" id="UP000763484">
    <property type="component" value="Unassembled WGS sequence"/>
</dbReference>
<dbReference type="GO" id="GO:0046872">
    <property type="term" value="F:metal ion binding"/>
    <property type="evidence" value="ECO:0007669"/>
    <property type="project" value="UniProtKB-KW"/>
</dbReference>
<name>A0A8T3UUQ1_9ARCH</name>
<dbReference type="Gene3D" id="1.10.1670.10">
    <property type="entry name" value="Helix-hairpin-Helix base-excision DNA repair enzymes (C-terminal)"/>
    <property type="match status" value="1"/>
</dbReference>
<keyword evidence="9" id="KW-0234">DNA repair</keyword>
<comment type="cofactor">
    <cofactor evidence="1">
        <name>[4Fe-4S] cluster</name>
        <dbReference type="ChEBI" id="CHEBI:49883"/>
    </cofactor>
</comment>